<accession>A0A7X5ALW0</accession>
<dbReference type="InterPro" id="IPR050706">
    <property type="entry name" value="Cyclic-di-GMP_PDE-like"/>
</dbReference>
<evidence type="ECO:0000259" key="2">
    <source>
        <dbReference type="PROSITE" id="PS50883"/>
    </source>
</evidence>
<reference evidence="5 6" key="1">
    <citation type="submission" date="2019-12" db="EMBL/GenBank/DDBJ databases">
        <title>Draft genome sequencing of Halomonas icarensis D1-1.</title>
        <authorList>
            <person name="Pandiyan K."/>
            <person name="Kushwaha P."/>
            <person name="Gowdham M."/>
            <person name="Chakdar H."/>
            <person name="Singh A."/>
            <person name="Kumar M."/>
            <person name="Saxena A.K."/>
        </authorList>
    </citation>
    <scope>NUCLEOTIDE SEQUENCE [LARGE SCALE GENOMIC DNA]</scope>
    <source>
        <strain evidence="5 6">D1-1</strain>
    </source>
</reference>
<dbReference type="Gene3D" id="6.10.340.10">
    <property type="match status" value="1"/>
</dbReference>
<dbReference type="Pfam" id="PF16448">
    <property type="entry name" value="LapD_MoxY_N"/>
    <property type="match status" value="1"/>
</dbReference>
<dbReference type="GO" id="GO:0016020">
    <property type="term" value="C:membrane"/>
    <property type="evidence" value="ECO:0007669"/>
    <property type="project" value="InterPro"/>
</dbReference>
<dbReference type="SMART" id="SM00304">
    <property type="entry name" value="HAMP"/>
    <property type="match status" value="1"/>
</dbReference>
<dbReference type="InterPro" id="IPR032244">
    <property type="entry name" value="LapD_MoxY_N"/>
</dbReference>
<feature type="transmembrane region" description="Helical" evidence="1">
    <location>
        <begin position="163"/>
        <end position="182"/>
    </location>
</feature>
<dbReference type="Gene3D" id="3.20.20.450">
    <property type="entry name" value="EAL domain"/>
    <property type="match status" value="1"/>
</dbReference>
<feature type="transmembrane region" description="Helical" evidence="1">
    <location>
        <begin position="20"/>
        <end position="40"/>
    </location>
</feature>
<dbReference type="CDD" id="cd06225">
    <property type="entry name" value="HAMP"/>
    <property type="match status" value="1"/>
</dbReference>
<dbReference type="PROSITE" id="PS50885">
    <property type="entry name" value="HAMP"/>
    <property type="match status" value="1"/>
</dbReference>
<feature type="domain" description="HAMP" evidence="3">
    <location>
        <begin position="183"/>
        <end position="234"/>
    </location>
</feature>
<dbReference type="RefSeq" id="WP_161422631.1">
    <property type="nucleotide sequence ID" value="NZ_WUTS01000001.1"/>
</dbReference>
<dbReference type="Pfam" id="PF00563">
    <property type="entry name" value="EAL"/>
    <property type="match status" value="1"/>
</dbReference>
<evidence type="ECO:0000256" key="1">
    <source>
        <dbReference type="SAM" id="Phobius"/>
    </source>
</evidence>
<proteinExistence type="predicted"/>
<protein>
    <submittedName>
        <fullName evidence="5">EAL domain-containing protein</fullName>
    </submittedName>
</protein>
<dbReference type="PANTHER" id="PTHR33121">
    <property type="entry name" value="CYCLIC DI-GMP PHOSPHODIESTERASE PDEF"/>
    <property type="match status" value="1"/>
</dbReference>
<dbReference type="Pfam" id="PF00672">
    <property type="entry name" value="HAMP"/>
    <property type="match status" value="1"/>
</dbReference>
<dbReference type="InterPro" id="IPR000160">
    <property type="entry name" value="GGDEF_dom"/>
</dbReference>
<dbReference type="InterPro" id="IPR042461">
    <property type="entry name" value="LapD_MoxY_peri_C"/>
</dbReference>
<name>A0A7X5ALW0_9GAMM</name>
<dbReference type="PROSITE" id="PS50887">
    <property type="entry name" value="GGDEF"/>
    <property type="match status" value="1"/>
</dbReference>
<dbReference type="Gene3D" id="3.30.110.200">
    <property type="match status" value="1"/>
</dbReference>
<dbReference type="SUPFAM" id="SSF55073">
    <property type="entry name" value="Nucleotide cyclase"/>
    <property type="match status" value="1"/>
</dbReference>
<dbReference type="SMART" id="SM00052">
    <property type="entry name" value="EAL"/>
    <property type="match status" value="1"/>
</dbReference>
<dbReference type="InterPro" id="IPR029787">
    <property type="entry name" value="Nucleotide_cyclase"/>
</dbReference>
<dbReference type="Proteomes" id="UP000448235">
    <property type="component" value="Unassembled WGS sequence"/>
</dbReference>
<organism evidence="5 6">
    <name type="scientific">Halomonas icarae</name>
    <dbReference type="NCBI Taxonomy" id="2691040"/>
    <lineage>
        <taxon>Bacteria</taxon>
        <taxon>Pseudomonadati</taxon>
        <taxon>Pseudomonadota</taxon>
        <taxon>Gammaproteobacteria</taxon>
        <taxon>Oceanospirillales</taxon>
        <taxon>Halomonadaceae</taxon>
        <taxon>Halomonas</taxon>
    </lineage>
</organism>
<dbReference type="PANTHER" id="PTHR33121:SF23">
    <property type="entry name" value="CYCLIC DI-GMP PHOSPHODIESTERASE PDEB"/>
    <property type="match status" value="1"/>
</dbReference>
<gene>
    <name evidence="5" type="ORF">GRB80_04170</name>
</gene>
<dbReference type="PROSITE" id="PS50883">
    <property type="entry name" value="EAL"/>
    <property type="match status" value="1"/>
</dbReference>
<evidence type="ECO:0000259" key="3">
    <source>
        <dbReference type="PROSITE" id="PS50885"/>
    </source>
</evidence>
<evidence type="ECO:0000259" key="4">
    <source>
        <dbReference type="PROSITE" id="PS50887"/>
    </source>
</evidence>
<keyword evidence="1" id="KW-0812">Transmembrane</keyword>
<dbReference type="SUPFAM" id="SSF141868">
    <property type="entry name" value="EAL domain-like"/>
    <property type="match status" value="1"/>
</dbReference>
<keyword evidence="1" id="KW-0472">Membrane</keyword>
<feature type="domain" description="EAL" evidence="2">
    <location>
        <begin position="412"/>
        <end position="658"/>
    </location>
</feature>
<dbReference type="Gene3D" id="6.20.270.20">
    <property type="entry name" value="LapD/MoxY periplasmic domain"/>
    <property type="match status" value="1"/>
</dbReference>
<dbReference type="InterPro" id="IPR003660">
    <property type="entry name" value="HAMP_dom"/>
</dbReference>
<comment type="caution">
    <text evidence="5">The sequence shown here is derived from an EMBL/GenBank/DDBJ whole genome shotgun (WGS) entry which is preliminary data.</text>
</comment>
<dbReference type="InterPro" id="IPR035919">
    <property type="entry name" value="EAL_sf"/>
</dbReference>
<evidence type="ECO:0000313" key="6">
    <source>
        <dbReference type="Proteomes" id="UP000448235"/>
    </source>
</evidence>
<dbReference type="AlphaFoldDB" id="A0A7X5ALW0"/>
<keyword evidence="6" id="KW-1185">Reference proteome</keyword>
<dbReference type="GO" id="GO:0071111">
    <property type="term" value="F:cyclic-guanylate-specific phosphodiesterase activity"/>
    <property type="evidence" value="ECO:0007669"/>
    <property type="project" value="InterPro"/>
</dbReference>
<evidence type="ECO:0000313" key="5">
    <source>
        <dbReference type="EMBL" id="NAW12033.1"/>
    </source>
</evidence>
<keyword evidence="1" id="KW-1133">Transmembrane helix</keyword>
<dbReference type="Gene3D" id="3.30.70.270">
    <property type="match status" value="1"/>
</dbReference>
<dbReference type="SMART" id="SM00267">
    <property type="entry name" value="GGDEF"/>
    <property type="match status" value="1"/>
</dbReference>
<dbReference type="EMBL" id="WUTS01000001">
    <property type="protein sequence ID" value="NAW12033.1"/>
    <property type="molecule type" value="Genomic_DNA"/>
</dbReference>
<sequence>MAAGRQPHGEYIDVSLIKQLWLTIALVLLLAFSGTLYIGMTSFRLQLEQQAELRNRLNAEAVALAISQGNMTPDNVAQLLATQFDSGHYRRIALHDTQGNVVALHEDSKPSIEVPRWFVNLANIEAPAGHATVNDPLNRYSTLTLESQPGIAYRPLWLATLKLAGWFGMLCIVGLFLAAWVARSIRRPLRRLVKQAHEIGNRQFITTPEPRLREVRKVVNAMNHLSESLAEMLGRESERIDLLRKRLQHDSVSGVLNRKAFMSHLHNTLRRSDHRATGTLALVRLSRLGKINASLGQAETDRLLHELGQSLVQVGTLVGEGVAGRLNGSDFALLIPSSSDTKLIGEEIIQRLTTLEQAQQEATLTLPSALITYAQGDQPSALLASLDGALANAENSGHLVQLVAKGAQRLTLFNSHAEWRQALSQALDGGVYLGRYPVLDTQGQLLHLECPARLRLKGEWRPADIFMPWISRLGFEPLLDLAVARETLREINRHGMPLGINLSPASLREGRFMLDFRNLLQGNREAARQLWIEVPEAMLTHDLETLHSLGRELQLFGCRLGVEHVGREFRRITDLEGLGLSYIKIDATLVEGLHESLDQQTLLRGIATLCHSIGMIAIAEGVASLKEAEMIFKLGIKGVTGPGIRQLNRPSSQARSIE</sequence>
<dbReference type="InterPro" id="IPR001633">
    <property type="entry name" value="EAL_dom"/>
</dbReference>
<feature type="domain" description="GGDEF" evidence="4">
    <location>
        <begin position="276"/>
        <end position="415"/>
    </location>
</feature>
<dbReference type="GO" id="GO:0007165">
    <property type="term" value="P:signal transduction"/>
    <property type="evidence" value="ECO:0007669"/>
    <property type="project" value="InterPro"/>
</dbReference>
<dbReference type="CDD" id="cd01948">
    <property type="entry name" value="EAL"/>
    <property type="match status" value="1"/>
</dbReference>
<dbReference type="InterPro" id="IPR043128">
    <property type="entry name" value="Rev_trsase/Diguanyl_cyclase"/>
</dbReference>
<dbReference type="Pfam" id="PF00990">
    <property type="entry name" value="GGDEF"/>
    <property type="match status" value="1"/>
</dbReference>